<evidence type="ECO:0000313" key="1">
    <source>
        <dbReference type="Ensembl" id="ENSSDAP00000022034.1"/>
    </source>
</evidence>
<accession>A0A8C9UUM9</accession>
<reference evidence="1" key="2">
    <citation type="submission" date="2025-09" db="UniProtKB">
        <authorList>
            <consortium name="Ensembl"/>
        </authorList>
    </citation>
    <scope>IDENTIFICATION</scope>
</reference>
<dbReference type="Proteomes" id="UP000694422">
    <property type="component" value="Unplaced"/>
</dbReference>
<dbReference type="Ensembl" id="ENSSDAT00000025177.1">
    <property type="protein sequence ID" value="ENSSDAP00000022034.1"/>
    <property type="gene ID" value="ENSSDAG00000020048.1"/>
</dbReference>
<proteinExistence type="predicted"/>
<sequence>MTFSTKSNNFIIFLSEVKAAVTGFKSCDFLAVLDQLDPDTLPDGRIWPFGFNPYLFQHCALYMGSTSQRVGLGGGAKWVFLYCLLCHLRFLGDFGASWWYDTGTPACLAGATGKRTSGCQMWQHTPVIPAIQEAEAGGSQV</sequence>
<evidence type="ECO:0000313" key="2">
    <source>
        <dbReference type="Proteomes" id="UP000694422"/>
    </source>
</evidence>
<reference evidence="1" key="1">
    <citation type="submission" date="2025-08" db="UniProtKB">
        <authorList>
            <consortium name="Ensembl"/>
        </authorList>
    </citation>
    <scope>IDENTIFICATION</scope>
</reference>
<keyword evidence="2" id="KW-1185">Reference proteome</keyword>
<protein>
    <submittedName>
        <fullName evidence="1">Uncharacterized protein</fullName>
    </submittedName>
</protein>
<name>A0A8C9UUM9_SPEDA</name>
<dbReference type="AlphaFoldDB" id="A0A8C9UUM9"/>
<organism evidence="1 2">
    <name type="scientific">Spermophilus dauricus</name>
    <name type="common">Daurian ground squirrel</name>
    <dbReference type="NCBI Taxonomy" id="99837"/>
    <lineage>
        <taxon>Eukaryota</taxon>
        <taxon>Metazoa</taxon>
        <taxon>Chordata</taxon>
        <taxon>Craniata</taxon>
        <taxon>Vertebrata</taxon>
        <taxon>Euteleostomi</taxon>
        <taxon>Mammalia</taxon>
        <taxon>Eutheria</taxon>
        <taxon>Euarchontoglires</taxon>
        <taxon>Glires</taxon>
        <taxon>Rodentia</taxon>
        <taxon>Sciuromorpha</taxon>
        <taxon>Sciuridae</taxon>
        <taxon>Xerinae</taxon>
        <taxon>Marmotini</taxon>
        <taxon>Spermophilus</taxon>
    </lineage>
</organism>